<feature type="transmembrane region" description="Helical" evidence="2">
    <location>
        <begin position="618"/>
        <end position="639"/>
    </location>
</feature>
<dbReference type="KEGG" id="bcoh:BC6307_24545"/>
<feature type="transmembrane region" description="Helical" evidence="2">
    <location>
        <begin position="168"/>
        <end position="187"/>
    </location>
</feature>
<dbReference type="EMBL" id="CP018866">
    <property type="protein sequence ID" value="AST94179.1"/>
    <property type="molecule type" value="Genomic_DNA"/>
</dbReference>
<evidence type="ECO:0000313" key="5">
    <source>
        <dbReference type="Proteomes" id="UP000215224"/>
    </source>
</evidence>
<evidence type="ECO:0000256" key="2">
    <source>
        <dbReference type="SAM" id="Phobius"/>
    </source>
</evidence>
<dbReference type="SMART" id="SM00460">
    <property type="entry name" value="TGc"/>
    <property type="match status" value="1"/>
</dbReference>
<feature type="transmembrane region" description="Helical" evidence="2">
    <location>
        <begin position="143"/>
        <end position="162"/>
    </location>
</feature>
<feature type="domain" description="Transglutaminase-like" evidence="3">
    <location>
        <begin position="475"/>
        <end position="550"/>
    </location>
</feature>
<gene>
    <name evidence="4" type="ORF">BC6307_24545</name>
</gene>
<keyword evidence="5" id="KW-1185">Reference proteome</keyword>
<name>A0A223KXK4_9BACI</name>
<feature type="transmembrane region" description="Helical" evidence="2">
    <location>
        <begin position="40"/>
        <end position="56"/>
    </location>
</feature>
<proteinExistence type="predicted"/>
<dbReference type="Pfam" id="PF01841">
    <property type="entry name" value="Transglut_core"/>
    <property type="match status" value="1"/>
</dbReference>
<evidence type="ECO:0000259" key="3">
    <source>
        <dbReference type="SMART" id="SM00460"/>
    </source>
</evidence>
<dbReference type="Pfam" id="PF11992">
    <property type="entry name" value="TgpA_N"/>
    <property type="match status" value="1"/>
</dbReference>
<dbReference type="InterPro" id="IPR002931">
    <property type="entry name" value="Transglutaminase-like"/>
</dbReference>
<evidence type="ECO:0000256" key="1">
    <source>
        <dbReference type="SAM" id="MobiDB-lite"/>
    </source>
</evidence>
<keyword evidence="2" id="KW-0812">Transmembrane</keyword>
<dbReference type="STRING" id="1314751.GCA_001591425_02102"/>
<feature type="transmembrane region" description="Helical" evidence="2">
    <location>
        <begin position="199"/>
        <end position="220"/>
    </location>
</feature>
<feature type="transmembrane region" description="Helical" evidence="2">
    <location>
        <begin position="115"/>
        <end position="136"/>
    </location>
</feature>
<sequence>MAKTTPFQRNLYAFMMHLFGFLLLLEWVRPLSEVTDTSNAYVFVVFLAVAFTISYLQIMPLIGFVIQTGFMFYFLHILYMKEKFLSKDWFSTFWADLKYNVNVIFAADWTAMSGFFRSLLLFILLWLISYLLIYWILYRKKMFLFVALSITYVAILDTFTTYNGNGAIIRLIVIGLILVGFVHIERVREQEGIFKNNKMIMAWGIPFIIMVVGAATIGYLSPKAAPQWPDPVPFFTGTGEGFGPGNGQVRKLGYGDNDSRLGGPFIGDPSVVFTAEVEKRHYWRVETKDVYTGKGWEVSDGESNELINGQNTEVNWLADNVETESLQATIDMELTYPHINYPIGLQSVIPLWREEESEEVTFEVNSVTEKISTDVSLQSYSLQYDYPRYYIERLHRAEPGAGLESDEGFVEMYTQLPSSLPDRVKDLAEEITSSFETRYDKAKAVERYFARNGFEYETTNVAVPTGNQDYVDQFLFETQLGYCDNFSTSMVVMLRSVGIPARWVKGYTHGDLLELTNDGTRMYEVSNNNAHSWVEVYFPEVGWVTFEPTSGFDNPYNFVYESTLQNEESENGEDLIPENNETPEQENPRNAEDMLEEGGSEQTDNGSGGTAFQFGINLSWKTLLFIFVGIAFYAGLLFFTRNKWLPYYFIFLYKRSKDDKAFMKAYKVLLQILNKNGVARKDGQTLREYAKFVDNYLFTDAMQTLTERYERVIYRGDSSSEEWEHSKELWENLIKKASS</sequence>
<feature type="transmembrane region" description="Helical" evidence="2">
    <location>
        <begin position="12"/>
        <end position="28"/>
    </location>
</feature>
<dbReference type="InterPro" id="IPR038765">
    <property type="entry name" value="Papain-like_cys_pep_sf"/>
</dbReference>
<keyword evidence="2" id="KW-0472">Membrane</keyword>
<keyword evidence="2" id="KW-1133">Transmembrane helix</keyword>
<evidence type="ECO:0000313" key="4">
    <source>
        <dbReference type="EMBL" id="AST94179.1"/>
    </source>
</evidence>
<feature type="transmembrane region" description="Helical" evidence="2">
    <location>
        <begin position="61"/>
        <end position="79"/>
    </location>
</feature>
<dbReference type="PANTHER" id="PTHR42736">
    <property type="entry name" value="PROTEIN-GLUTAMINE GAMMA-GLUTAMYLTRANSFERASE"/>
    <property type="match status" value="1"/>
</dbReference>
<dbReference type="InterPro" id="IPR052901">
    <property type="entry name" value="Bact_TGase-like"/>
</dbReference>
<feature type="region of interest" description="Disordered" evidence="1">
    <location>
        <begin position="569"/>
        <end position="606"/>
    </location>
</feature>
<dbReference type="AlphaFoldDB" id="A0A223KXK4"/>
<dbReference type="SUPFAM" id="SSF54001">
    <property type="entry name" value="Cysteine proteinases"/>
    <property type="match status" value="1"/>
</dbReference>
<dbReference type="Pfam" id="PF13559">
    <property type="entry name" value="DUF4129"/>
    <property type="match status" value="1"/>
</dbReference>
<dbReference type="RefSeq" id="WP_066415634.1">
    <property type="nucleotide sequence ID" value="NZ_CP018866.1"/>
</dbReference>
<organism evidence="4 5">
    <name type="scientific">Sutcliffiella cohnii</name>
    <dbReference type="NCBI Taxonomy" id="33932"/>
    <lineage>
        <taxon>Bacteria</taxon>
        <taxon>Bacillati</taxon>
        <taxon>Bacillota</taxon>
        <taxon>Bacilli</taxon>
        <taxon>Bacillales</taxon>
        <taxon>Bacillaceae</taxon>
        <taxon>Sutcliffiella</taxon>
    </lineage>
</organism>
<feature type="compositionally biased region" description="Acidic residues" evidence="1">
    <location>
        <begin position="569"/>
        <end position="584"/>
    </location>
</feature>
<dbReference type="PANTHER" id="PTHR42736:SF1">
    <property type="entry name" value="PROTEIN-GLUTAMINE GAMMA-GLUTAMYLTRANSFERASE"/>
    <property type="match status" value="1"/>
</dbReference>
<dbReference type="InterPro" id="IPR025403">
    <property type="entry name" value="TgpA-like_C"/>
</dbReference>
<dbReference type="Proteomes" id="UP000215224">
    <property type="component" value="Chromosome"/>
</dbReference>
<dbReference type="Gene3D" id="3.10.620.30">
    <property type="match status" value="1"/>
</dbReference>
<accession>A0A223KXK4</accession>
<dbReference type="InterPro" id="IPR021878">
    <property type="entry name" value="TgpA_N"/>
</dbReference>
<protein>
    <recommendedName>
        <fullName evidence="3">Transglutaminase-like domain-containing protein</fullName>
    </recommendedName>
</protein>
<reference evidence="4 5" key="1">
    <citation type="submission" date="2016-12" db="EMBL/GenBank/DDBJ databases">
        <title>The whole genome sequencing and assembly of Bacillus cohnii DSM 6307T strain.</title>
        <authorList>
            <person name="Lee Y.-J."/>
            <person name="Yi H."/>
            <person name="Bahn Y.-S."/>
            <person name="Kim J.F."/>
            <person name="Lee D.-W."/>
        </authorList>
    </citation>
    <scope>NUCLEOTIDE SEQUENCE [LARGE SCALE GENOMIC DNA]</scope>
    <source>
        <strain evidence="4 5">DSM 6307</strain>
    </source>
</reference>